<gene>
    <name evidence="1" type="ORF">H4281_42605</name>
</gene>
<reference evidence="1 2" key="1">
    <citation type="submission" date="2020-08" db="EMBL/GenBank/DDBJ databases">
        <title>Amycolatopsis sp. nov. DR6-1 isolated from Dendrobium heterocarpum.</title>
        <authorList>
            <person name="Tedsree N."/>
            <person name="Kuncharoen N."/>
            <person name="Likhitwitayawuid K."/>
            <person name="Tanasupawat S."/>
        </authorList>
    </citation>
    <scope>NUCLEOTIDE SEQUENCE [LARGE SCALE GENOMIC DNA]</scope>
    <source>
        <strain evidence="1 2">DR6-1</strain>
    </source>
</reference>
<accession>A0A7W3W6U3</accession>
<proteinExistence type="predicted"/>
<dbReference type="EMBL" id="JACGZW010000023">
    <property type="protein sequence ID" value="MBB1159876.1"/>
    <property type="molecule type" value="Genomic_DNA"/>
</dbReference>
<dbReference type="AlphaFoldDB" id="A0A7W3W6U3"/>
<dbReference type="Proteomes" id="UP000526734">
    <property type="component" value="Unassembled WGS sequence"/>
</dbReference>
<keyword evidence="2" id="KW-1185">Reference proteome</keyword>
<comment type="caution">
    <text evidence="1">The sequence shown here is derived from an EMBL/GenBank/DDBJ whole genome shotgun (WGS) entry which is preliminary data.</text>
</comment>
<name>A0A7W3W6U3_9PSEU</name>
<organism evidence="1 2">
    <name type="scientific">Amycolatopsis dendrobii</name>
    <dbReference type="NCBI Taxonomy" id="2760662"/>
    <lineage>
        <taxon>Bacteria</taxon>
        <taxon>Bacillati</taxon>
        <taxon>Actinomycetota</taxon>
        <taxon>Actinomycetes</taxon>
        <taxon>Pseudonocardiales</taxon>
        <taxon>Pseudonocardiaceae</taxon>
        <taxon>Amycolatopsis</taxon>
    </lineage>
</organism>
<dbReference type="RefSeq" id="WP_182896524.1">
    <property type="nucleotide sequence ID" value="NZ_JACGZW010000023.1"/>
</dbReference>
<evidence type="ECO:0000313" key="2">
    <source>
        <dbReference type="Proteomes" id="UP000526734"/>
    </source>
</evidence>
<evidence type="ECO:0000313" key="1">
    <source>
        <dbReference type="EMBL" id="MBB1159876.1"/>
    </source>
</evidence>
<sequence length="61" mass="6513">MPASPSRPGTSSADSAPFPAERLASFSDTERHYAYAILEASFPVTGSYRDGLDALYKTLTA</sequence>
<protein>
    <submittedName>
        <fullName evidence="1">Uncharacterized protein</fullName>
    </submittedName>
</protein>